<protein>
    <submittedName>
        <fullName evidence="1">Molybdenum cofactor biosynthesis small amd large sunubits</fullName>
    </submittedName>
</protein>
<dbReference type="GO" id="GO:0006777">
    <property type="term" value="P:Mo-molybdopterin cofactor biosynthetic process"/>
    <property type="evidence" value="ECO:0007669"/>
    <property type="project" value="InterPro"/>
</dbReference>
<dbReference type="SUPFAM" id="SSF54690">
    <property type="entry name" value="Molybdopterin synthase subunit MoaE"/>
    <property type="match status" value="1"/>
</dbReference>
<keyword evidence="2" id="KW-1185">Reference proteome</keyword>
<gene>
    <name evidence="1" type="primary">moaDE</name>
    <name evidence="1" type="ordered locus">TTX_0733</name>
</gene>
<dbReference type="KEGG" id="ttn:TTX_0733"/>
<dbReference type="SUPFAM" id="SSF54285">
    <property type="entry name" value="MoaD/ThiS"/>
    <property type="match status" value="1"/>
</dbReference>
<proteinExistence type="predicted"/>
<reference evidence="1 2" key="1">
    <citation type="journal article" date="2011" name="PLoS ONE">
        <title>The complete genome sequence of Thermoproteus tenax: a physiologically versatile member of the Crenarchaeota.</title>
        <authorList>
            <person name="Siebers B."/>
            <person name="Zaparty M."/>
            <person name="Raddatz G."/>
            <person name="Tjaden B."/>
            <person name="Albers S.V."/>
            <person name="Bell S.D."/>
            <person name="Blombach F."/>
            <person name="Kletzin A."/>
            <person name="Kyrpides N."/>
            <person name="Lanz C."/>
            <person name="Plagens A."/>
            <person name="Rampp M."/>
            <person name="Rosinus A."/>
            <person name="von Jan M."/>
            <person name="Makarova K.S."/>
            <person name="Klenk H.P."/>
            <person name="Schuster S.C."/>
            <person name="Hensel R."/>
        </authorList>
    </citation>
    <scope>NUCLEOTIDE SEQUENCE [LARGE SCALE GENOMIC DNA]</scope>
    <source>
        <strain evidence="2">ATCC 35583 / DSM 2078 / JCM 9277 / NBRC 100435 / Kra 1</strain>
    </source>
</reference>
<dbReference type="InterPro" id="IPR012675">
    <property type="entry name" value="Beta-grasp_dom_sf"/>
</dbReference>
<dbReference type="STRING" id="768679.TTX_0733"/>
<evidence type="ECO:0000313" key="1">
    <source>
        <dbReference type="EMBL" id="CCC81388.1"/>
    </source>
</evidence>
<dbReference type="Pfam" id="PF02597">
    <property type="entry name" value="ThiS"/>
    <property type="match status" value="1"/>
</dbReference>
<dbReference type="eggNOG" id="arCOG00536">
    <property type="taxonomic scope" value="Archaea"/>
</dbReference>
<name>G4RP93_THETK</name>
<dbReference type="Proteomes" id="UP000002654">
    <property type="component" value="Chromosome"/>
</dbReference>
<evidence type="ECO:0000313" key="2">
    <source>
        <dbReference type="Proteomes" id="UP000002654"/>
    </source>
</evidence>
<dbReference type="CDD" id="cd00754">
    <property type="entry name" value="Ubl_MoaD"/>
    <property type="match status" value="1"/>
</dbReference>
<dbReference type="Pfam" id="PF02391">
    <property type="entry name" value="MoaE"/>
    <property type="match status" value="1"/>
</dbReference>
<dbReference type="HOGENOM" id="CLU_069141_0_0_2"/>
<dbReference type="InterPro" id="IPR016155">
    <property type="entry name" value="Mopterin_synth/thiamin_S_b"/>
</dbReference>
<dbReference type="Gene3D" id="3.10.20.30">
    <property type="match status" value="1"/>
</dbReference>
<dbReference type="GeneID" id="11261625"/>
<dbReference type="PANTHER" id="PTHR23404">
    <property type="entry name" value="MOLYBDOPTERIN SYNTHASE RELATED"/>
    <property type="match status" value="1"/>
</dbReference>
<organism evidence="1 2">
    <name type="scientific">Thermoproteus tenax (strain ATCC 35583 / DSM 2078 / JCM 9277 / NBRC 100435 / Kra 1)</name>
    <dbReference type="NCBI Taxonomy" id="768679"/>
    <lineage>
        <taxon>Archaea</taxon>
        <taxon>Thermoproteota</taxon>
        <taxon>Thermoprotei</taxon>
        <taxon>Thermoproteales</taxon>
        <taxon>Thermoproteaceae</taxon>
        <taxon>Thermoproteus</taxon>
    </lineage>
</organism>
<dbReference type="Gene3D" id="3.90.1170.40">
    <property type="entry name" value="Molybdopterin biosynthesis MoaE subunit"/>
    <property type="match status" value="1"/>
</dbReference>
<accession>G4RP93</accession>
<dbReference type="eggNOG" id="arCOG00534">
    <property type="taxonomic scope" value="Archaea"/>
</dbReference>
<dbReference type="EMBL" id="FN869859">
    <property type="protein sequence ID" value="CCC81388.1"/>
    <property type="molecule type" value="Genomic_DNA"/>
</dbReference>
<dbReference type="NCBIfam" id="TIGR01687">
    <property type="entry name" value="moaD_arch"/>
    <property type="match status" value="1"/>
</dbReference>
<dbReference type="OrthoDB" id="45235at2157"/>
<dbReference type="PATRIC" id="fig|768679.9.peg.744"/>
<dbReference type="CDD" id="cd00756">
    <property type="entry name" value="MoaE"/>
    <property type="match status" value="1"/>
</dbReference>
<dbReference type="RefSeq" id="WP_014126644.1">
    <property type="nucleotide sequence ID" value="NC_016070.1"/>
</dbReference>
<dbReference type="InterPro" id="IPR010038">
    <property type="entry name" value="MoaD_arc-typ"/>
</dbReference>
<dbReference type="InterPro" id="IPR003448">
    <property type="entry name" value="Mopterin_biosynth_MoaE"/>
</dbReference>
<dbReference type="InterPro" id="IPR036563">
    <property type="entry name" value="MoaE_sf"/>
</dbReference>
<dbReference type="PaxDb" id="768679-TTX_0733"/>
<dbReference type="InterPro" id="IPR003749">
    <property type="entry name" value="ThiS/MoaD-like"/>
</dbReference>
<dbReference type="AlphaFoldDB" id="G4RP93"/>
<sequence>MKLKLKYFSALRDITGKVSEELEVSGDLTLGDLVKWFFEKYPKALAYKDDVIFLVNGRNATESYLLRDGDEVAVMPPVSGGGLLNGEVDLNKEVEDIIKGTAPKGAGGVVIFVGFVKGKVDDAQVSELDYEAYEPYASEKIAEIEKWARSIDGVLDVRIYHRVGSLKPGDHTVYVFVAGVNREISFNVARQALERVKHEVPIFKLERRSDGEYWVVGDGRRIKRN</sequence>